<dbReference type="InterPro" id="IPR052517">
    <property type="entry name" value="GlcG_carb_metab_protein"/>
</dbReference>
<dbReference type="Proteomes" id="UP000321534">
    <property type="component" value="Unassembled WGS sequence"/>
</dbReference>
<comment type="caution">
    <text evidence="2">The sequence shown here is derived from an EMBL/GenBank/DDBJ whole genome shotgun (WGS) entry which is preliminary data.</text>
</comment>
<evidence type="ECO:0000313" key="2">
    <source>
        <dbReference type="EMBL" id="GEO31527.1"/>
    </source>
</evidence>
<dbReference type="Pfam" id="PF03928">
    <property type="entry name" value="HbpS-like"/>
    <property type="match status" value="1"/>
</dbReference>
<evidence type="ECO:0008006" key="4">
    <source>
        <dbReference type="Google" id="ProtNLM"/>
    </source>
</evidence>
<dbReference type="PANTHER" id="PTHR34309">
    <property type="entry name" value="SLR1406 PROTEIN"/>
    <property type="match status" value="1"/>
</dbReference>
<evidence type="ECO:0000313" key="3">
    <source>
        <dbReference type="Proteomes" id="UP000321534"/>
    </source>
</evidence>
<dbReference type="EMBL" id="BJYX01000021">
    <property type="protein sequence ID" value="GEO31527.1"/>
    <property type="molecule type" value="Genomic_DNA"/>
</dbReference>
<reference evidence="2 3" key="1">
    <citation type="submission" date="2019-07" db="EMBL/GenBank/DDBJ databases">
        <title>Whole genome shotgun sequence of Terrabacter aerolatus NBRC 106305.</title>
        <authorList>
            <person name="Hosoyama A."/>
            <person name="Uohara A."/>
            <person name="Ohji S."/>
            <person name="Ichikawa N."/>
        </authorList>
    </citation>
    <scope>NUCLEOTIDE SEQUENCE [LARGE SCALE GENOMIC DNA]</scope>
    <source>
        <strain evidence="2 3">NBRC 106305</strain>
    </source>
</reference>
<dbReference type="AlphaFoldDB" id="A0A512D4Z1"/>
<gene>
    <name evidence="2" type="ORF">TAE01_33370</name>
</gene>
<dbReference type="PANTHER" id="PTHR34309:SF10">
    <property type="entry name" value="SLR1406 PROTEIN"/>
    <property type="match status" value="1"/>
</dbReference>
<dbReference type="SUPFAM" id="SSF143744">
    <property type="entry name" value="GlcG-like"/>
    <property type="match status" value="1"/>
</dbReference>
<feature type="compositionally biased region" description="Basic and acidic residues" evidence="1">
    <location>
        <begin position="141"/>
        <end position="182"/>
    </location>
</feature>
<dbReference type="Gene3D" id="3.30.450.150">
    <property type="entry name" value="Haem-degrading domain"/>
    <property type="match status" value="1"/>
</dbReference>
<feature type="region of interest" description="Disordered" evidence="1">
    <location>
        <begin position="140"/>
        <end position="182"/>
    </location>
</feature>
<dbReference type="InterPro" id="IPR005624">
    <property type="entry name" value="PduO/GlcC-like"/>
</dbReference>
<accession>A0A512D4Z1</accession>
<name>A0A512D4Z1_9MICO</name>
<dbReference type="InterPro" id="IPR038084">
    <property type="entry name" value="PduO/GlcC-like_sf"/>
</dbReference>
<sequence length="182" mass="19427">MTDSHEHVLTAAGAEALVRSVLESAAQLRLRVSVAVVDERGFDLVVVRGDGASWFTPDVARTKARTAAAFARPSESLLELRADHPDLFVLLGEGLPFSPTPLPGGLPVRQGDRLVGGLGVSGASPDQDVELAVVALSALHSPREAPDKRPARRDSSLGRARPADETEARAPRRGSDHTRRHR</sequence>
<keyword evidence="3" id="KW-1185">Reference proteome</keyword>
<dbReference type="RefSeq" id="WP_147067920.1">
    <property type="nucleotide sequence ID" value="NZ_BAAARO010000005.1"/>
</dbReference>
<evidence type="ECO:0000256" key="1">
    <source>
        <dbReference type="SAM" id="MobiDB-lite"/>
    </source>
</evidence>
<proteinExistence type="predicted"/>
<dbReference type="OrthoDB" id="493226at2"/>
<protein>
    <recommendedName>
        <fullName evidence="4">Heme-binding protein</fullName>
    </recommendedName>
</protein>
<organism evidence="2 3">
    <name type="scientific">Terrabacter aerolatus</name>
    <dbReference type="NCBI Taxonomy" id="422442"/>
    <lineage>
        <taxon>Bacteria</taxon>
        <taxon>Bacillati</taxon>
        <taxon>Actinomycetota</taxon>
        <taxon>Actinomycetes</taxon>
        <taxon>Micrococcales</taxon>
        <taxon>Intrasporangiaceae</taxon>
        <taxon>Terrabacter</taxon>
    </lineage>
</organism>